<feature type="transmembrane region" description="Helical" evidence="8">
    <location>
        <begin position="12"/>
        <end position="31"/>
    </location>
</feature>
<comment type="caution">
    <text evidence="9">The sequence shown here is derived from an EMBL/GenBank/DDBJ whole genome shotgun (WGS) entry which is preliminary data.</text>
</comment>
<evidence type="ECO:0000256" key="8">
    <source>
        <dbReference type="SAM" id="Phobius"/>
    </source>
</evidence>
<keyword evidence="4 8" id="KW-0812">Transmembrane</keyword>
<evidence type="ECO:0000256" key="4">
    <source>
        <dbReference type="ARBA" id="ARBA00022692"/>
    </source>
</evidence>
<accession>A0A072P4M3</accession>
<dbReference type="GeneID" id="25284916"/>
<evidence type="ECO:0000313" key="10">
    <source>
        <dbReference type="Proteomes" id="UP000027920"/>
    </source>
</evidence>
<sequence>MPNVFAPQVFFIAFRECLEASVVISVLLSFLKQSLGQPEQDQQVYKRLVRHVWIGAFLGIGICLVIGGAFIGVFYGLGHDIWANAEDLWEGIFYLIACIIITGMGLALLRINKTKEKWRVKIAQALVEKKKGQSWLGSWSRRYVMLLIPLVTTLREGLEAVVFIGGVSLGYPATAFPIPVITGLLSGFLVGWLLYRGGNQLSIKIFLIIATAILYLLAAGMFSKAVWSLQYHTFASKVGGDVAEAGNGIGSYDVRETVWHVDCCNPETDNGWDVFNALLGWQNTATYGSVISYNVYWMFITFAIACMLYEERTGHLPLKKPLGRMLGKIPGIGNYIRRKRTVSQERADELVREGHEYLQTEQGGPRPGDKIEASNQAA</sequence>
<protein>
    <submittedName>
        <fullName evidence="9">High-affinity iron transporter</fullName>
    </submittedName>
</protein>
<gene>
    <name evidence="9" type="ORF">A1O9_10009</name>
</gene>
<feature type="transmembrane region" description="Helical" evidence="8">
    <location>
        <begin position="52"/>
        <end position="77"/>
    </location>
</feature>
<feature type="transmembrane region" description="Helical" evidence="8">
    <location>
        <begin position="207"/>
        <end position="227"/>
    </location>
</feature>
<feature type="transmembrane region" description="Helical" evidence="8">
    <location>
        <begin position="92"/>
        <end position="111"/>
    </location>
</feature>
<keyword evidence="3" id="KW-0408">Iron</keyword>
<evidence type="ECO:0000256" key="7">
    <source>
        <dbReference type="SAM" id="MobiDB-lite"/>
    </source>
</evidence>
<dbReference type="PANTHER" id="PTHR31632">
    <property type="entry name" value="IRON TRANSPORTER FTH1"/>
    <property type="match status" value="1"/>
</dbReference>
<dbReference type="RefSeq" id="XP_013256803.1">
    <property type="nucleotide sequence ID" value="XM_013401349.1"/>
</dbReference>
<dbReference type="Pfam" id="PF03239">
    <property type="entry name" value="FTR1"/>
    <property type="match status" value="1"/>
</dbReference>
<evidence type="ECO:0000256" key="6">
    <source>
        <dbReference type="ARBA" id="ARBA00023136"/>
    </source>
</evidence>
<dbReference type="InterPro" id="IPR036259">
    <property type="entry name" value="MFS_trans_sf"/>
</dbReference>
<evidence type="ECO:0000313" key="9">
    <source>
        <dbReference type="EMBL" id="KEF54213.1"/>
    </source>
</evidence>
<keyword evidence="10" id="KW-1185">Reference proteome</keyword>
<evidence type="ECO:0000256" key="1">
    <source>
        <dbReference type="ARBA" id="ARBA00004141"/>
    </source>
</evidence>
<name>A0A072P4M3_9EURO</name>
<feature type="region of interest" description="Disordered" evidence="7">
    <location>
        <begin position="353"/>
        <end position="378"/>
    </location>
</feature>
<keyword evidence="6 8" id="KW-0472">Membrane</keyword>
<comment type="subcellular location">
    <subcellularLocation>
        <location evidence="1">Membrane</location>
        <topology evidence="1">Multi-pass membrane protein</topology>
    </subcellularLocation>
</comment>
<dbReference type="EMBL" id="AMGV01000011">
    <property type="protein sequence ID" value="KEF54213.1"/>
    <property type="molecule type" value="Genomic_DNA"/>
</dbReference>
<dbReference type="AlphaFoldDB" id="A0A072P4M3"/>
<keyword evidence="3" id="KW-0406">Ion transport</keyword>
<proteinExistence type="inferred from homology"/>
<reference evidence="9 10" key="1">
    <citation type="submission" date="2013-03" db="EMBL/GenBank/DDBJ databases">
        <title>The Genome Sequence of Exophiala aquamarina CBS 119918.</title>
        <authorList>
            <consortium name="The Broad Institute Genomics Platform"/>
            <person name="Cuomo C."/>
            <person name="de Hoog S."/>
            <person name="Gorbushina A."/>
            <person name="Walker B."/>
            <person name="Young S.K."/>
            <person name="Zeng Q."/>
            <person name="Gargeya S."/>
            <person name="Fitzgerald M."/>
            <person name="Haas B."/>
            <person name="Abouelleil A."/>
            <person name="Allen A.W."/>
            <person name="Alvarado L."/>
            <person name="Arachchi H.M."/>
            <person name="Berlin A.M."/>
            <person name="Chapman S.B."/>
            <person name="Gainer-Dewar J."/>
            <person name="Goldberg J."/>
            <person name="Griggs A."/>
            <person name="Gujja S."/>
            <person name="Hansen M."/>
            <person name="Howarth C."/>
            <person name="Imamovic A."/>
            <person name="Ireland A."/>
            <person name="Larimer J."/>
            <person name="McCowan C."/>
            <person name="Murphy C."/>
            <person name="Pearson M."/>
            <person name="Poon T.W."/>
            <person name="Priest M."/>
            <person name="Roberts A."/>
            <person name="Saif S."/>
            <person name="Shea T."/>
            <person name="Sisk P."/>
            <person name="Sykes S."/>
            <person name="Wortman J."/>
            <person name="Nusbaum C."/>
            <person name="Birren B."/>
        </authorList>
    </citation>
    <scope>NUCLEOTIDE SEQUENCE [LARGE SCALE GENOMIC DNA]</scope>
    <source>
        <strain evidence="9 10">CBS 119918</strain>
    </source>
</reference>
<dbReference type="Proteomes" id="UP000027920">
    <property type="component" value="Unassembled WGS sequence"/>
</dbReference>
<dbReference type="HOGENOM" id="CLU_046738_1_1_1"/>
<evidence type="ECO:0000256" key="2">
    <source>
        <dbReference type="ARBA" id="ARBA00008333"/>
    </source>
</evidence>
<dbReference type="GO" id="GO:0015093">
    <property type="term" value="F:ferrous iron transmembrane transporter activity"/>
    <property type="evidence" value="ECO:0007669"/>
    <property type="project" value="TreeGrafter"/>
</dbReference>
<dbReference type="VEuPathDB" id="FungiDB:A1O9_10009"/>
<dbReference type="PANTHER" id="PTHR31632:SF2">
    <property type="entry name" value="PLASMA MEMBRANE IRON PERMEASE"/>
    <property type="match status" value="1"/>
</dbReference>
<dbReference type="GO" id="GO:0033573">
    <property type="term" value="C:high-affinity iron permease complex"/>
    <property type="evidence" value="ECO:0007669"/>
    <property type="project" value="InterPro"/>
</dbReference>
<feature type="transmembrane region" description="Helical" evidence="8">
    <location>
        <begin position="290"/>
        <end position="309"/>
    </location>
</feature>
<evidence type="ECO:0000256" key="5">
    <source>
        <dbReference type="ARBA" id="ARBA00022989"/>
    </source>
</evidence>
<dbReference type="InterPro" id="IPR004923">
    <property type="entry name" value="FTR1/Fip1/EfeU"/>
</dbReference>
<comment type="similarity">
    <text evidence="2">Belongs to the oxidase-dependent Fe transporter (OFeT) (TC 9.A.10.1) family.</text>
</comment>
<dbReference type="SUPFAM" id="SSF103473">
    <property type="entry name" value="MFS general substrate transporter"/>
    <property type="match status" value="1"/>
</dbReference>
<dbReference type="STRING" id="1182545.A0A072P4M3"/>
<feature type="transmembrane region" description="Helical" evidence="8">
    <location>
        <begin position="143"/>
        <end position="164"/>
    </location>
</feature>
<organism evidence="9 10">
    <name type="scientific">Exophiala aquamarina CBS 119918</name>
    <dbReference type="NCBI Taxonomy" id="1182545"/>
    <lineage>
        <taxon>Eukaryota</taxon>
        <taxon>Fungi</taxon>
        <taxon>Dikarya</taxon>
        <taxon>Ascomycota</taxon>
        <taxon>Pezizomycotina</taxon>
        <taxon>Eurotiomycetes</taxon>
        <taxon>Chaetothyriomycetidae</taxon>
        <taxon>Chaetothyriales</taxon>
        <taxon>Herpotrichiellaceae</taxon>
        <taxon>Exophiala</taxon>
    </lineage>
</organism>
<feature type="transmembrane region" description="Helical" evidence="8">
    <location>
        <begin position="176"/>
        <end position="195"/>
    </location>
</feature>
<dbReference type="OrthoDB" id="4364at2759"/>
<keyword evidence="3" id="KW-0813">Transport</keyword>
<keyword evidence="5 8" id="KW-1133">Transmembrane helix</keyword>
<evidence type="ECO:0000256" key="3">
    <source>
        <dbReference type="ARBA" id="ARBA00022496"/>
    </source>
</evidence>
<keyword evidence="3" id="KW-0410">Iron transport</keyword>